<comment type="caution">
    <text evidence="2">The sequence shown here is derived from an EMBL/GenBank/DDBJ whole genome shotgun (WGS) entry which is preliminary data.</text>
</comment>
<dbReference type="EMBL" id="JABWUV010000006">
    <property type="protein sequence ID" value="KAF6349139.1"/>
    <property type="molecule type" value="Genomic_DNA"/>
</dbReference>
<keyword evidence="1" id="KW-0472">Membrane</keyword>
<feature type="transmembrane region" description="Helical" evidence="1">
    <location>
        <begin position="43"/>
        <end position="63"/>
    </location>
</feature>
<keyword evidence="1" id="KW-1133">Transmembrane helix</keyword>
<gene>
    <name evidence="2" type="ORF">mMyoMyo1_011695</name>
</gene>
<keyword evidence="1" id="KW-0812">Transmembrane</keyword>
<keyword evidence="3" id="KW-1185">Reference proteome</keyword>
<accession>A0A7J7XHI1</accession>
<organism evidence="2 3">
    <name type="scientific">Myotis myotis</name>
    <name type="common">Greater mouse-eared bat</name>
    <name type="synonym">Vespertilio myotis</name>
    <dbReference type="NCBI Taxonomy" id="51298"/>
    <lineage>
        <taxon>Eukaryota</taxon>
        <taxon>Metazoa</taxon>
        <taxon>Chordata</taxon>
        <taxon>Craniata</taxon>
        <taxon>Vertebrata</taxon>
        <taxon>Euteleostomi</taxon>
        <taxon>Mammalia</taxon>
        <taxon>Eutheria</taxon>
        <taxon>Laurasiatheria</taxon>
        <taxon>Chiroptera</taxon>
        <taxon>Yangochiroptera</taxon>
        <taxon>Vespertilionidae</taxon>
        <taxon>Myotis</taxon>
    </lineage>
</organism>
<reference evidence="2 3" key="1">
    <citation type="journal article" date="2020" name="Nature">
        <title>Six reference-quality genomes reveal evolution of bat adaptations.</title>
        <authorList>
            <person name="Jebb D."/>
            <person name="Huang Z."/>
            <person name="Pippel M."/>
            <person name="Hughes G.M."/>
            <person name="Lavrichenko K."/>
            <person name="Devanna P."/>
            <person name="Winkler S."/>
            <person name="Jermiin L.S."/>
            <person name="Skirmuntt E.C."/>
            <person name="Katzourakis A."/>
            <person name="Burkitt-Gray L."/>
            <person name="Ray D.A."/>
            <person name="Sullivan K.A.M."/>
            <person name="Roscito J.G."/>
            <person name="Kirilenko B.M."/>
            <person name="Davalos L.M."/>
            <person name="Corthals A.P."/>
            <person name="Power M.L."/>
            <person name="Jones G."/>
            <person name="Ransome R.D."/>
            <person name="Dechmann D.K.N."/>
            <person name="Locatelli A.G."/>
            <person name="Puechmaille S.J."/>
            <person name="Fedrigo O."/>
            <person name="Jarvis E.D."/>
            <person name="Hiller M."/>
            <person name="Vernes S.C."/>
            <person name="Myers E.W."/>
            <person name="Teeling E.C."/>
        </authorList>
    </citation>
    <scope>NUCLEOTIDE SEQUENCE [LARGE SCALE GENOMIC DNA]</scope>
    <source>
        <strain evidence="2">MMyoMyo1</strain>
        <tissue evidence="2">Flight muscle</tissue>
    </source>
</reference>
<feature type="transmembrane region" description="Helical" evidence="1">
    <location>
        <begin position="75"/>
        <end position="94"/>
    </location>
</feature>
<dbReference type="AlphaFoldDB" id="A0A7J7XHI1"/>
<proteinExistence type="predicted"/>
<evidence type="ECO:0000256" key="1">
    <source>
        <dbReference type="SAM" id="Phobius"/>
    </source>
</evidence>
<evidence type="ECO:0000313" key="3">
    <source>
        <dbReference type="Proteomes" id="UP000527355"/>
    </source>
</evidence>
<name>A0A7J7XHI1_MYOMY</name>
<sequence length="142" mass="16040">MPWGIGSIGCDLVGCRSVVVAGPVSHLGEAKCWFVNARSVVPFIFKWPVSVMAAPALSIFPLVVSTRHSYQVDGWTLSLLYIHIILIILAKIFLPNSCIYRSRTERRDQSYPHMFGKNLSREMVIKSIGRKGFPQREKEHLI</sequence>
<dbReference type="Proteomes" id="UP000527355">
    <property type="component" value="Unassembled WGS sequence"/>
</dbReference>
<evidence type="ECO:0000313" key="2">
    <source>
        <dbReference type="EMBL" id="KAF6349139.1"/>
    </source>
</evidence>
<protein>
    <submittedName>
        <fullName evidence="2">Uncharacterized protein</fullName>
    </submittedName>
</protein>